<evidence type="ECO:0000313" key="1">
    <source>
        <dbReference type="EMBL" id="AEG18011.1"/>
    </source>
</evidence>
<sequence length="70" mass="7557">MIFFGNVTKKTASDSLYKVRVKGTNFLDEIVVKKDVYDSLDVGDKVGLGLTSTIGTISASIVAQSKKNED</sequence>
<dbReference type="GeneID" id="10668489"/>
<dbReference type="KEGG" id="mew:MSWAN_0987"/>
<dbReference type="EMBL" id="CP002772">
    <property type="protein sequence ID" value="AEG18011.1"/>
    <property type="molecule type" value="Genomic_DNA"/>
</dbReference>
<keyword evidence="2" id="KW-1185">Reference proteome</keyword>
<dbReference type="AlphaFoldDB" id="F6D371"/>
<proteinExistence type="predicted"/>
<protein>
    <submittedName>
        <fullName evidence="1">Uncharacterized protein</fullName>
    </submittedName>
</protein>
<accession>F6D371</accession>
<name>F6D371_METPW</name>
<dbReference type="HOGENOM" id="CLU_2748232_0_0_2"/>
<dbReference type="Proteomes" id="UP000009231">
    <property type="component" value="Chromosome"/>
</dbReference>
<gene>
    <name evidence="1" type="ordered locus">MSWAN_0987</name>
</gene>
<evidence type="ECO:0000313" key="2">
    <source>
        <dbReference type="Proteomes" id="UP000009231"/>
    </source>
</evidence>
<dbReference type="RefSeq" id="WP_013825513.1">
    <property type="nucleotide sequence ID" value="NC_015574.1"/>
</dbReference>
<organism evidence="1 2">
    <name type="scientific">Methanobacterium paludis (strain DSM 25820 / JCM 18151 / SWAN1)</name>
    <dbReference type="NCBI Taxonomy" id="868131"/>
    <lineage>
        <taxon>Archaea</taxon>
        <taxon>Methanobacteriati</taxon>
        <taxon>Methanobacteriota</taxon>
        <taxon>Methanomada group</taxon>
        <taxon>Methanobacteria</taxon>
        <taxon>Methanobacteriales</taxon>
        <taxon>Methanobacteriaceae</taxon>
        <taxon>Methanobacterium</taxon>
    </lineage>
</organism>
<reference evidence="1 2" key="1">
    <citation type="journal article" date="2014" name="Int. J. Syst. Evol. Microbiol.">
        <title>Methanobacterium paludis sp. nov. and a novel strain of Methanobacterium lacus isolated from northern peatlands.</title>
        <authorList>
            <person name="Cadillo-Quiroz H."/>
            <person name="Brauer S.L."/>
            <person name="Goodson N."/>
            <person name="Yavitt J.B."/>
            <person name="Zinder S.H."/>
        </authorList>
    </citation>
    <scope>NUCLEOTIDE SEQUENCE [LARGE SCALE GENOMIC DNA]</scope>
    <source>
        <strain evidence="2">DSM 25820 / JCM 18151 / SWAN1</strain>
    </source>
</reference>